<reference evidence="2 3" key="1">
    <citation type="submission" date="2024-09" db="EMBL/GenBank/DDBJ databases">
        <authorList>
            <person name="Sun Q."/>
            <person name="Mori K."/>
        </authorList>
    </citation>
    <scope>NUCLEOTIDE SEQUENCE [LARGE SCALE GENOMIC DNA]</scope>
    <source>
        <strain evidence="2 3">CECT 8300</strain>
    </source>
</reference>
<proteinExistence type="predicted"/>
<name>A0ABV5GUS7_9FLAO</name>
<dbReference type="InterPro" id="IPR038670">
    <property type="entry name" value="HslJ-like_sf"/>
</dbReference>
<sequence>MKLLSLLFITLISIKSCGDTTTAETSSLNLNGEFHITALEANTEVPEKLSISFDTEKNTVSGFSGCNRFSGTYSVENETIAFGPLATTRKMCRGEANAIESQTLSLLSKINAFSIEGKTLSLKAGTETLIKAVQ</sequence>
<organism evidence="2 3">
    <name type="scientific">Algibacter miyuki</name>
    <dbReference type="NCBI Taxonomy" id="1306933"/>
    <lineage>
        <taxon>Bacteria</taxon>
        <taxon>Pseudomonadati</taxon>
        <taxon>Bacteroidota</taxon>
        <taxon>Flavobacteriia</taxon>
        <taxon>Flavobacteriales</taxon>
        <taxon>Flavobacteriaceae</taxon>
        <taxon>Algibacter</taxon>
    </lineage>
</organism>
<dbReference type="RefSeq" id="WP_290268893.1">
    <property type="nucleotide sequence ID" value="NZ_JAUFQP010000007.1"/>
</dbReference>
<dbReference type="Proteomes" id="UP001589590">
    <property type="component" value="Unassembled WGS sequence"/>
</dbReference>
<dbReference type="InterPro" id="IPR053147">
    <property type="entry name" value="Hsp_HslJ-like"/>
</dbReference>
<evidence type="ECO:0000313" key="2">
    <source>
        <dbReference type="EMBL" id="MFB9103386.1"/>
    </source>
</evidence>
<dbReference type="PANTHER" id="PTHR35535:SF1">
    <property type="entry name" value="HEAT SHOCK PROTEIN HSLJ"/>
    <property type="match status" value="1"/>
</dbReference>
<dbReference type="PANTHER" id="PTHR35535">
    <property type="entry name" value="HEAT SHOCK PROTEIN HSLJ"/>
    <property type="match status" value="1"/>
</dbReference>
<gene>
    <name evidence="2" type="ORF">ACFFU1_00640</name>
</gene>
<protein>
    <submittedName>
        <fullName evidence="2">META domain-containing protein</fullName>
    </submittedName>
</protein>
<evidence type="ECO:0000259" key="1">
    <source>
        <dbReference type="Pfam" id="PF03724"/>
    </source>
</evidence>
<accession>A0ABV5GUS7</accession>
<evidence type="ECO:0000313" key="3">
    <source>
        <dbReference type="Proteomes" id="UP001589590"/>
    </source>
</evidence>
<dbReference type="Gene3D" id="2.40.128.270">
    <property type="match status" value="1"/>
</dbReference>
<dbReference type="InterPro" id="IPR005184">
    <property type="entry name" value="DUF306_Meta_HslJ"/>
</dbReference>
<comment type="caution">
    <text evidence="2">The sequence shown here is derived from an EMBL/GenBank/DDBJ whole genome shotgun (WGS) entry which is preliminary data.</text>
</comment>
<keyword evidence="3" id="KW-1185">Reference proteome</keyword>
<dbReference type="Pfam" id="PF03724">
    <property type="entry name" value="META"/>
    <property type="match status" value="1"/>
</dbReference>
<dbReference type="EMBL" id="JBHMFA010000001">
    <property type="protein sequence ID" value="MFB9103386.1"/>
    <property type="molecule type" value="Genomic_DNA"/>
</dbReference>
<feature type="domain" description="DUF306" evidence="1">
    <location>
        <begin position="32"/>
        <end position="127"/>
    </location>
</feature>